<dbReference type="EMBL" id="CM020620">
    <property type="protein sequence ID" value="KAK1869270.1"/>
    <property type="molecule type" value="Genomic_DNA"/>
</dbReference>
<name>A0ACC3CH47_PYRYE</name>
<organism evidence="1 2">
    <name type="scientific">Pyropia yezoensis</name>
    <name type="common">Susabi-nori</name>
    <name type="synonym">Porphyra yezoensis</name>
    <dbReference type="NCBI Taxonomy" id="2788"/>
    <lineage>
        <taxon>Eukaryota</taxon>
        <taxon>Rhodophyta</taxon>
        <taxon>Bangiophyceae</taxon>
        <taxon>Bangiales</taxon>
        <taxon>Bangiaceae</taxon>
        <taxon>Pyropia</taxon>
    </lineage>
</organism>
<dbReference type="Proteomes" id="UP000798662">
    <property type="component" value="Chromosome 3"/>
</dbReference>
<proteinExistence type="predicted"/>
<sequence length="568" mass="61515">MDMEDALLPVPAASTARSGDTARDSALSEVPSSKKLAYHQQPVPALSWLGLSVSVPVKQGPRQWLSRLFCAWRGNPRGGGGCLRDSELGSSAEDDALQFKPLLSAVEGAVSSGEVLFIMGGSGAGKSMLLDALADRLSMPVRGQVHLFGLPKASERFRGMARYVQQDDVMYASLTTKETLEYAASFAGVPSTKLREVVDKALQVLGLETAANIRVGGRFFRGLSGGQRRRLSVGCQLVSKPTLLLCDEVMSGLDSTAALRVMEHLREVADAGSAVICSVHTPSAAMFALSDSLCLLSRGRVAYFGPSAEVDAYFTEKLGMTLPPRQSVAEWVISLCNPDFSASSASLADTICSAWPDSDARVRLLSRIAGRDVSALWETAVRSSSTTIPDPLENLDLASAPDMATVAELRQGCACGIGRQTWLLTKRSLVDALRNPGVVWIRLVVHLGLAVIIGLAWFRRRTTTAAHLFDLLGLLFFIQTFYVQASLSVLPIYVEEKEIVARERANQVLRHQDGAPRAAARASVGEPERLRIERPVLQRVARSHLCSFAKYLATLPRRRGRRCGSCYI</sequence>
<evidence type="ECO:0000313" key="1">
    <source>
        <dbReference type="EMBL" id="KAK1869270.1"/>
    </source>
</evidence>
<keyword evidence="2" id="KW-1185">Reference proteome</keyword>
<reference evidence="1" key="1">
    <citation type="submission" date="2019-11" db="EMBL/GenBank/DDBJ databases">
        <title>Nori genome reveals adaptations in red seaweeds to the harsh intertidal environment.</title>
        <authorList>
            <person name="Wang D."/>
            <person name="Mao Y."/>
        </authorList>
    </citation>
    <scope>NUCLEOTIDE SEQUENCE</scope>
    <source>
        <tissue evidence="1">Gametophyte</tissue>
    </source>
</reference>
<accession>A0ACC3CH47</accession>
<evidence type="ECO:0000313" key="2">
    <source>
        <dbReference type="Proteomes" id="UP000798662"/>
    </source>
</evidence>
<comment type="caution">
    <text evidence="1">The sequence shown here is derived from an EMBL/GenBank/DDBJ whole genome shotgun (WGS) entry which is preliminary data.</text>
</comment>
<protein>
    <submittedName>
        <fullName evidence="1">Uncharacterized protein</fullName>
    </submittedName>
</protein>
<gene>
    <name evidence="1" type="ORF">I4F81_011749</name>
</gene>